<evidence type="ECO:0000259" key="3">
    <source>
        <dbReference type="PROSITE" id="PS51747"/>
    </source>
</evidence>
<protein>
    <submittedName>
        <fullName evidence="4">Nucleoside deaminase</fullName>
    </submittedName>
</protein>
<dbReference type="STRING" id="1336232.GCA_000518825_00821"/>
<dbReference type="KEGG" id="mchc:CK556_03820"/>
<gene>
    <name evidence="4" type="ORF">CK556_03820</name>
</gene>
<keyword evidence="1" id="KW-0479">Metal-binding</keyword>
<dbReference type="GO" id="GO:0002100">
    <property type="term" value="P:tRNA wobble adenosine to inosine editing"/>
    <property type="evidence" value="ECO:0007669"/>
    <property type="project" value="InterPro"/>
</dbReference>
<dbReference type="InterPro" id="IPR016193">
    <property type="entry name" value="Cytidine_deaminase-like"/>
</dbReference>
<dbReference type="Proteomes" id="UP000232229">
    <property type="component" value="Chromosome"/>
</dbReference>
<proteinExistence type="predicted"/>
<dbReference type="RefSeq" id="WP_027875864.1">
    <property type="nucleotide sequence ID" value="NZ_CP023173.1"/>
</dbReference>
<dbReference type="Pfam" id="PF14437">
    <property type="entry name" value="MafB19-deam"/>
    <property type="match status" value="1"/>
</dbReference>
<dbReference type="PROSITE" id="PS00903">
    <property type="entry name" value="CYT_DCMP_DEAMINASES_1"/>
    <property type="match status" value="1"/>
</dbReference>
<feature type="domain" description="CMP/dCMP-type deaminase" evidence="3">
    <location>
        <begin position="1"/>
        <end position="108"/>
    </location>
</feature>
<evidence type="ECO:0000313" key="5">
    <source>
        <dbReference type="Proteomes" id="UP000232229"/>
    </source>
</evidence>
<dbReference type="InterPro" id="IPR058535">
    <property type="entry name" value="MafB19-deam"/>
</dbReference>
<dbReference type="CDD" id="cd01285">
    <property type="entry name" value="nucleoside_deaminase"/>
    <property type="match status" value="1"/>
</dbReference>
<keyword evidence="5" id="KW-1185">Reference proteome</keyword>
<keyword evidence="2" id="KW-0862">Zinc</keyword>
<reference evidence="4 5" key="1">
    <citation type="submission" date="2017-08" db="EMBL/GenBank/DDBJ databases">
        <title>Complete Genome Sequence of Mesoplasma chauliocola.</title>
        <authorList>
            <person name="Knight T.F.Jr."/>
            <person name="Citino T."/>
        </authorList>
    </citation>
    <scope>NUCLEOTIDE SEQUENCE [LARGE SCALE GENOMIC DNA]</scope>
    <source>
        <strain evidence="4 5">CHPA-2</strain>
    </source>
</reference>
<evidence type="ECO:0000313" key="4">
    <source>
        <dbReference type="EMBL" id="ASZ09453.1"/>
    </source>
</evidence>
<dbReference type="InterPro" id="IPR002125">
    <property type="entry name" value="CMP_dCMP_dom"/>
</dbReference>
<dbReference type="SUPFAM" id="SSF53927">
    <property type="entry name" value="Cytidine deaminase-like"/>
    <property type="match status" value="1"/>
</dbReference>
<dbReference type="PROSITE" id="PS51747">
    <property type="entry name" value="CYT_DCMP_DEAMINASES_2"/>
    <property type="match status" value="1"/>
</dbReference>
<dbReference type="AlphaFoldDB" id="A0A249SPD0"/>
<dbReference type="GO" id="GO:0008270">
    <property type="term" value="F:zinc ion binding"/>
    <property type="evidence" value="ECO:0007669"/>
    <property type="project" value="InterPro"/>
</dbReference>
<evidence type="ECO:0000256" key="2">
    <source>
        <dbReference type="ARBA" id="ARBA00022833"/>
    </source>
</evidence>
<dbReference type="GO" id="GO:0052717">
    <property type="term" value="F:tRNA-specific adenosine-34 deaminase activity"/>
    <property type="evidence" value="ECO:0007669"/>
    <property type="project" value="UniProtKB-EC"/>
</dbReference>
<name>A0A249SPD0_9MOLU</name>
<dbReference type="PANTHER" id="PTHR11079:SF179">
    <property type="entry name" value="TRNA(ADENINE(34)) DEAMINASE, CHLOROPLASTIC"/>
    <property type="match status" value="1"/>
</dbReference>
<dbReference type="Gene3D" id="3.40.140.10">
    <property type="entry name" value="Cytidine Deaminase, domain 2"/>
    <property type="match status" value="1"/>
</dbReference>
<organism evidence="4 5">
    <name type="scientific">Mesoplasma chauliocola</name>
    <dbReference type="NCBI Taxonomy" id="216427"/>
    <lineage>
        <taxon>Bacteria</taxon>
        <taxon>Bacillati</taxon>
        <taxon>Mycoplasmatota</taxon>
        <taxon>Mollicutes</taxon>
        <taxon>Entomoplasmatales</taxon>
        <taxon>Entomoplasmataceae</taxon>
        <taxon>Mesoplasma</taxon>
    </lineage>
</organism>
<evidence type="ECO:0000256" key="1">
    <source>
        <dbReference type="ARBA" id="ARBA00022723"/>
    </source>
</evidence>
<sequence length="142" mass="16708">MIKIDKYINKLENKKNHKDIPVFSCIFINNEIVASSFNDYYKNKKVSGHAEINAINKALKKLKITNLSDYKIFTSLEPCIMCYGAIKQVKINEIVYLSENLKMSFRDEININKIKVKISKYKNKNLEEKYLNIISSFFLKKR</sequence>
<dbReference type="PANTHER" id="PTHR11079">
    <property type="entry name" value="CYTOSINE DEAMINASE FAMILY MEMBER"/>
    <property type="match status" value="1"/>
</dbReference>
<accession>A0A249SPD0</accession>
<dbReference type="EMBL" id="CP023173">
    <property type="protein sequence ID" value="ASZ09453.1"/>
    <property type="molecule type" value="Genomic_DNA"/>
</dbReference>
<dbReference type="InterPro" id="IPR016192">
    <property type="entry name" value="APOBEC/CMP_deaminase_Zn-bd"/>
</dbReference>